<name>D4RYN5_9FIRM</name>
<evidence type="ECO:0008006" key="4">
    <source>
        <dbReference type="Google" id="ProtNLM"/>
    </source>
</evidence>
<dbReference type="eggNOG" id="COG2339">
    <property type="taxonomic scope" value="Bacteria"/>
</dbReference>
<dbReference type="InterPro" id="IPR026898">
    <property type="entry name" value="PrsW"/>
</dbReference>
<dbReference type="EMBL" id="ABWN01000023">
    <property type="protein sequence ID" value="EFF68859.1"/>
    <property type="molecule type" value="Genomic_DNA"/>
</dbReference>
<organism evidence="2 3">
    <name type="scientific">Eshraghiella crossota DSM 2876</name>
    <dbReference type="NCBI Taxonomy" id="511680"/>
    <lineage>
        <taxon>Bacteria</taxon>
        <taxon>Bacillati</taxon>
        <taxon>Bacillota</taxon>
        <taxon>Clostridia</taxon>
        <taxon>Lachnospirales</taxon>
        <taxon>Lachnospiraceae</taxon>
        <taxon>Eshraghiella</taxon>
    </lineage>
</organism>
<feature type="transmembrane region" description="Helical" evidence="1">
    <location>
        <begin position="43"/>
        <end position="62"/>
    </location>
</feature>
<keyword evidence="1" id="KW-0812">Transmembrane</keyword>
<evidence type="ECO:0000256" key="1">
    <source>
        <dbReference type="SAM" id="Phobius"/>
    </source>
</evidence>
<gene>
    <name evidence="2" type="ORF">BUTYVIB_00943</name>
</gene>
<proteinExistence type="predicted"/>
<keyword evidence="1" id="KW-0472">Membrane</keyword>
<feature type="transmembrane region" description="Helical" evidence="1">
    <location>
        <begin position="225"/>
        <end position="243"/>
    </location>
</feature>
<keyword evidence="3" id="KW-1185">Reference proteome</keyword>
<keyword evidence="1" id="KW-1133">Transmembrane helix</keyword>
<feature type="transmembrane region" description="Helical" evidence="1">
    <location>
        <begin position="160"/>
        <end position="181"/>
    </location>
</feature>
<evidence type="ECO:0000313" key="2">
    <source>
        <dbReference type="EMBL" id="EFF68859.1"/>
    </source>
</evidence>
<evidence type="ECO:0000313" key="3">
    <source>
        <dbReference type="Proteomes" id="UP000006238"/>
    </source>
</evidence>
<dbReference type="Proteomes" id="UP000006238">
    <property type="component" value="Unassembled WGS sequence"/>
</dbReference>
<comment type="caution">
    <text evidence="2">The sequence shown here is derived from an EMBL/GenBank/DDBJ whole genome shotgun (WGS) entry which is preliminary data.</text>
</comment>
<protein>
    <recommendedName>
        <fullName evidence="4">PrsW family intramembrane metalloprotease</fullName>
    </recommendedName>
</protein>
<dbReference type="Pfam" id="PF13367">
    <property type="entry name" value="PrsW-protease"/>
    <property type="match status" value="1"/>
</dbReference>
<dbReference type="HOGENOM" id="CLU_094117_0_0_9"/>
<feature type="transmembrane region" description="Helical" evidence="1">
    <location>
        <begin position="69"/>
        <end position="93"/>
    </location>
</feature>
<dbReference type="GO" id="GO:0008233">
    <property type="term" value="F:peptidase activity"/>
    <property type="evidence" value="ECO:0007669"/>
    <property type="project" value="InterPro"/>
</dbReference>
<feature type="transmembrane region" description="Helical" evidence="1">
    <location>
        <begin position="193"/>
        <end position="213"/>
    </location>
</feature>
<sequence>MDGGLLLAGYLTDQPNLLVRYAADVCDSGAATRHEKGGGSMTYIENIFLCMVSPLLVAALCMGRRQLRLFLFCIAGMGVCLLSAYINTFLAAVCQADALVATAEIAPVVEEMMKLLPLVFYLLVFEPEGDKIKAAAITVALAFATFENVCYLIQNGADRFSFIFFRGFGTGAMHVLCGLIVGGGLAYTWRRTWLKVAGTCGLLGAVITLHAIYNLLIAYGGAAQYIAYALPVLLVAAGRLSILRLSRKQ</sequence>
<accession>D4RYN5</accession>
<reference evidence="2 3" key="1">
    <citation type="submission" date="2010-02" db="EMBL/GenBank/DDBJ databases">
        <authorList>
            <person name="Weinstock G."/>
            <person name="Sodergren E."/>
            <person name="Clifton S."/>
            <person name="Fulton L."/>
            <person name="Fulton B."/>
            <person name="Courtney L."/>
            <person name="Fronick C."/>
            <person name="Harrison M."/>
            <person name="Strong C."/>
            <person name="Farmer C."/>
            <person name="Delahaunty K."/>
            <person name="Markovic C."/>
            <person name="Hall O."/>
            <person name="Minx P."/>
            <person name="Tomlinson C."/>
            <person name="Mitreva M."/>
            <person name="Nelson J."/>
            <person name="Hou S."/>
            <person name="Wollam A."/>
            <person name="Pepin K.H."/>
            <person name="Johnson M."/>
            <person name="Bhonagiri V."/>
            <person name="Zhang X."/>
            <person name="Suruliraj S."/>
            <person name="Warren W."/>
            <person name="Chinwalla A."/>
            <person name="Mardis E.R."/>
            <person name="Wilson R.K."/>
        </authorList>
    </citation>
    <scope>NUCLEOTIDE SEQUENCE [LARGE SCALE GENOMIC DNA]</scope>
    <source>
        <strain evidence="2 3">DSM 2876</strain>
    </source>
</reference>
<dbReference type="AlphaFoldDB" id="D4RYN5"/>